<keyword evidence="1" id="KW-1133">Transmembrane helix</keyword>
<evidence type="ECO:0000256" key="1">
    <source>
        <dbReference type="SAM" id="Phobius"/>
    </source>
</evidence>
<keyword evidence="1" id="KW-0812">Transmembrane</keyword>
<protein>
    <submittedName>
        <fullName evidence="2">Uncharacterized protein</fullName>
    </submittedName>
</protein>
<reference evidence="2 3" key="1">
    <citation type="submission" date="2020-08" db="EMBL/GenBank/DDBJ databases">
        <authorList>
            <person name="Koutsovoulos G."/>
            <person name="Danchin GJ E."/>
        </authorList>
    </citation>
    <scope>NUCLEOTIDE SEQUENCE [LARGE SCALE GENOMIC DNA]</scope>
</reference>
<feature type="transmembrane region" description="Helical" evidence="1">
    <location>
        <begin position="21"/>
        <end position="44"/>
    </location>
</feature>
<organism evidence="2 3">
    <name type="scientific">Meloidogyne enterolobii</name>
    <name type="common">Root-knot nematode worm</name>
    <name type="synonym">Meloidogyne mayaguensis</name>
    <dbReference type="NCBI Taxonomy" id="390850"/>
    <lineage>
        <taxon>Eukaryota</taxon>
        <taxon>Metazoa</taxon>
        <taxon>Ecdysozoa</taxon>
        <taxon>Nematoda</taxon>
        <taxon>Chromadorea</taxon>
        <taxon>Rhabditida</taxon>
        <taxon>Tylenchina</taxon>
        <taxon>Tylenchomorpha</taxon>
        <taxon>Tylenchoidea</taxon>
        <taxon>Meloidogynidae</taxon>
        <taxon>Meloidogyninae</taxon>
        <taxon>Meloidogyne</taxon>
    </lineage>
</organism>
<dbReference type="EMBL" id="CAJEWN010002670">
    <property type="protein sequence ID" value="CAD2204782.1"/>
    <property type="molecule type" value="Genomic_DNA"/>
</dbReference>
<accession>A0A6V7XZJ7</accession>
<proteinExistence type="predicted"/>
<feature type="transmembrane region" description="Helical" evidence="1">
    <location>
        <begin position="50"/>
        <end position="75"/>
    </location>
</feature>
<dbReference type="AlphaFoldDB" id="A0A6V7XZJ7"/>
<sequence length="77" mass="9112">MKLISLFQDIVPNIFMFQQNIFFIFGSYSSQLGCHFPINFIFLLSFLSNILFVFAFILDFLFNLFFLLLSLFVIFTS</sequence>
<comment type="caution">
    <text evidence="2">The sequence shown here is derived from an EMBL/GenBank/DDBJ whole genome shotgun (WGS) entry which is preliminary data.</text>
</comment>
<gene>
    <name evidence="2" type="ORF">MENT_LOCUS58544</name>
</gene>
<dbReference type="Proteomes" id="UP000580250">
    <property type="component" value="Unassembled WGS sequence"/>
</dbReference>
<keyword evidence="1" id="KW-0472">Membrane</keyword>
<name>A0A6V7XZJ7_MELEN</name>
<evidence type="ECO:0000313" key="2">
    <source>
        <dbReference type="EMBL" id="CAD2204782.1"/>
    </source>
</evidence>
<evidence type="ECO:0000313" key="3">
    <source>
        <dbReference type="Proteomes" id="UP000580250"/>
    </source>
</evidence>